<keyword evidence="1" id="KW-0732">Signal</keyword>
<reference evidence="2" key="1">
    <citation type="journal article" date="2023" name="Nat. Commun.">
        <title>Diploid and tetraploid genomes of Acorus and the evolution of monocots.</title>
        <authorList>
            <person name="Ma L."/>
            <person name="Liu K.W."/>
            <person name="Li Z."/>
            <person name="Hsiao Y.Y."/>
            <person name="Qi Y."/>
            <person name="Fu T."/>
            <person name="Tang G.D."/>
            <person name="Zhang D."/>
            <person name="Sun W.H."/>
            <person name="Liu D.K."/>
            <person name="Li Y."/>
            <person name="Chen G.Z."/>
            <person name="Liu X.D."/>
            <person name="Liao X.Y."/>
            <person name="Jiang Y.T."/>
            <person name="Yu X."/>
            <person name="Hao Y."/>
            <person name="Huang J."/>
            <person name="Zhao X.W."/>
            <person name="Ke S."/>
            <person name="Chen Y.Y."/>
            <person name="Wu W.L."/>
            <person name="Hsu J.L."/>
            <person name="Lin Y.F."/>
            <person name="Huang M.D."/>
            <person name="Li C.Y."/>
            <person name="Huang L."/>
            <person name="Wang Z.W."/>
            <person name="Zhao X."/>
            <person name="Zhong W.Y."/>
            <person name="Peng D.H."/>
            <person name="Ahmad S."/>
            <person name="Lan S."/>
            <person name="Zhang J.S."/>
            <person name="Tsai W.C."/>
            <person name="Van de Peer Y."/>
            <person name="Liu Z.J."/>
        </authorList>
    </citation>
    <scope>NUCLEOTIDE SEQUENCE</scope>
    <source>
        <strain evidence="2">CP</strain>
    </source>
</reference>
<evidence type="ECO:0000313" key="2">
    <source>
        <dbReference type="EMBL" id="KAK1319940.1"/>
    </source>
</evidence>
<feature type="signal peptide" evidence="1">
    <location>
        <begin position="1"/>
        <end position="29"/>
    </location>
</feature>
<dbReference type="Proteomes" id="UP001180020">
    <property type="component" value="Unassembled WGS sequence"/>
</dbReference>
<keyword evidence="3" id="KW-1185">Reference proteome</keyword>
<proteinExistence type="predicted"/>
<evidence type="ECO:0000313" key="3">
    <source>
        <dbReference type="Proteomes" id="UP001180020"/>
    </source>
</evidence>
<sequence>MENFKSSSFNASPLFLASLLLLLVMTSEADEIYTKHECNGTVGECDDHDEWLMESDAVWRILQQGRPEKFCGLRRQQRRRIREQVLLAGQSAETRLQPILWLQGWLILWHSMLVLAVEVMRAD</sequence>
<evidence type="ECO:0000256" key="1">
    <source>
        <dbReference type="SAM" id="SignalP"/>
    </source>
</evidence>
<dbReference type="AlphaFoldDB" id="A0AAV9F220"/>
<dbReference type="EMBL" id="JAUJYO010000004">
    <property type="protein sequence ID" value="KAK1319940.1"/>
    <property type="molecule type" value="Genomic_DNA"/>
</dbReference>
<gene>
    <name evidence="2" type="ORF">QJS10_CPB04g01328</name>
</gene>
<accession>A0AAV9F220</accession>
<comment type="caution">
    <text evidence="2">The sequence shown here is derived from an EMBL/GenBank/DDBJ whole genome shotgun (WGS) entry which is preliminary data.</text>
</comment>
<protein>
    <submittedName>
        <fullName evidence="2">Uncharacterized protein</fullName>
    </submittedName>
</protein>
<reference evidence="2" key="2">
    <citation type="submission" date="2023-06" db="EMBL/GenBank/DDBJ databases">
        <authorList>
            <person name="Ma L."/>
            <person name="Liu K.-W."/>
            <person name="Li Z."/>
            <person name="Hsiao Y.-Y."/>
            <person name="Qi Y."/>
            <person name="Fu T."/>
            <person name="Tang G."/>
            <person name="Zhang D."/>
            <person name="Sun W.-H."/>
            <person name="Liu D.-K."/>
            <person name="Li Y."/>
            <person name="Chen G.-Z."/>
            <person name="Liu X.-D."/>
            <person name="Liao X.-Y."/>
            <person name="Jiang Y.-T."/>
            <person name="Yu X."/>
            <person name="Hao Y."/>
            <person name="Huang J."/>
            <person name="Zhao X.-W."/>
            <person name="Ke S."/>
            <person name="Chen Y.-Y."/>
            <person name="Wu W.-L."/>
            <person name="Hsu J.-L."/>
            <person name="Lin Y.-F."/>
            <person name="Huang M.-D."/>
            <person name="Li C.-Y."/>
            <person name="Huang L."/>
            <person name="Wang Z.-W."/>
            <person name="Zhao X."/>
            <person name="Zhong W.-Y."/>
            <person name="Peng D.-H."/>
            <person name="Ahmad S."/>
            <person name="Lan S."/>
            <person name="Zhang J.-S."/>
            <person name="Tsai W.-C."/>
            <person name="Van De Peer Y."/>
            <person name="Liu Z.-J."/>
        </authorList>
    </citation>
    <scope>NUCLEOTIDE SEQUENCE</scope>
    <source>
        <strain evidence="2">CP</strain>
        <tissue evidence="2">Leaves</tissue>
    </source>
</reference>
<feature type="chain" id="PRO_5043676012" evidence="1">
    <location>
        <begin position="30"/>
        <end position="123"/>
    </location>
</feature>
<name>A0AAV9F220_ACOCL</name>
<organism evidence="2 3">
    <name type="scientific">Acorus calamus</name>
    <name type="common">Sweet flag</name>
    <dbReference type="NCBI Taxonomy" id="4465"/>
    <lineage>
        <taxon>Eukaryota</taxon>
        <taxon>Viridiplantae</taxon>
        <taxon>Streptophyta</taxon>
        <taxon>Embryophyta</taxon>
        <taxon>Tracheophyta</taxon>
        <taxon>Spermatophyta</taxon>
        <taxon>Magnoliopsida</taxon>
        <taxon>Liliopsida</taxon>
        <taxon>Acoraceae</taxon>
        <taxon>Acorus</taxon>
    </lineage>
</organism>